<gene>
    <name evidence="1" type="ORF">E2C01_037699</name>
</gene>
<dbReference type="EMBL" id="VSRR010006094">
    <property type="protein sequence ID" value="MPC44040.1"/>
    <property type="molecule type" value="Genomic_DNA"/>
</dbReference>
<proteinExistence type="predicted"/>
<name>A0A5B7F8T6_PORTR</name>
<evidence type="ECO:0000313" key="1">
    <source>
        <dbReference type="EMBL" id="MPC44040.1"/>
    </source>
</evidence>
<comment type="caution">
    <text evidence="1">The sequence shown here is derived from an EMBL/GenBank/DDBJ whole genome shotgun (WGS) entry which is preliminary data.</text>
</comment>
<reference evidence="1 2" key="1">
    <citation type="submission" date="2019-05" db="EMBL/GenBank/DDBJ databases">
        <title>Another draft genome of Portunus trituberculatus and its Hox gene families provides insights of decapod evolution.</title>
        <authorList>
            <person name="Jeong J.-H."/>
            <person name="Song I."/>
            <person name="Kim S."/>
            <person name="Choi T."/>
            <person name="Kim D."/>
            <person name="Ryu S."/>
            <person name="Kim W."/>
        </authorList>
    </citation>
    <scope>NUCLEOTIDE SEQUENCE [LARGE SCALE GENOMIC DNA]</scope>
    <source>
        <tissue evidence="1">Muscle</tissue>
    </source>
</reference>
<organism evidence="1 2">
    <name type="scientific">Portunus trituberculatus</name>
    <name type="common">Swimming crab</name>
    <name type="synonym">Neptunus trituberculatus</name>
    <dbReference type="NCBI Taxonomy" id="210409"/>
    <lineage>
        <taxon>Eukaryota</taxon>
        <taxon>Metazoa</taxon>
        <taxon>Ecdysozoa</taxon>
        <taxon>Arthropoda</taxon>
        <taxon>Crustacea</taxon>
        <taxon>Multicrustacea</taxon>
        <taxon>Malacostraca</taxon>
        <taxon>Eumalacostraca</taxon>
        <taxon>Eucarida</taxon>
        <taxon>Decapoda</taxon>
        <taxon>Pleocyemata</taxon>
        <taxon>Brachyura</taxon>
        <taxon>Eubrachyura</taxon>
        <taxon>Portunoidea</taxon>
        <taxon>Portunidae</taxon>
        <taxon>Portuninae</taxon>
        <taxon>Portunus</taxon>
    </lineage>
</organism>
<accession>A0A5B7F8T6</accession>
<protein>
    <submittedName>
        <fullName evidence="1">Uncharacterized protein</fullName>
    </submittedName>
</protein>
<evidence type="ECO:0000313" key="2">
    <source>
        <dbReference type="Proteomes" id="UP000324222"/>
    </source>
</evidence>
<keyword evidence="2" id="KW-1185">Reference proteome</keyword>
<sequence length="68" mass="7627">MTLVTALVKLQEASQLAQLHVAVPDTSLHPQLSPSQHRRQTRDTLVKYEEPSCDLQYHAIGDRDKTCG</sequence>
<dbReference type="Proteomes" id="UP000324222">
    <property type="component" value="Unassembled WGS sequence"/>
</dbReference>
<dbReference type="AlphaFoldDB" id="A0A5B7F8T6"/>